<feature type="compositionally biased region" description="Low complexity" evidence="1">
    <location>
        <begin position="122"/>
        <end position="137"/>
    </location>
</feature>
<reference evidence="2" key="1">
    <citation type="submission" date="2020-06" db="EMBL/GenBank/DDBJ databases">
        <authorList>
            <consortium name="Plant Systems Biology data submission"/>
        </authorList>
    </citation>
    <scope>NUCLEOTIDE SEQUENCE</scope>
    <source>
        <strain evidence="2">D6</strain>
    </source>
</reference>
<proteinExistence type="predicted"/>
<feature type="region of interest" description="Disordered" evidence="1">
    <location>
        <begin position="200"/>
        <end position="298"/>
    </location>
</feature>
<feature type="compositionally biased region" description="Basic and acidic residues" evidence="1">
    <location>
        <begin position="264"/>
        <end position="295"/>
    </location>
</feature>
<organism evidence="2 3">
    <name type="scientific">Seminavis robusta</name>
    <dbReference type="NCBI Taxonomy" id="568900"/>
    <lineage>
        <taxon>Eukaryota</taxon>
        <taxon>Sar</taxon>
        <taxon>Stramenopiles</taxon>
        <taxon>Ochrophyta</taxon>
        <taxon>Bacillariophyta</taxon>
        <taxon>Bacillariophyceae</taxon>
        <taxon>Bacillariophycidae</taxon>
        <taxon>Naviculales</taxon>
        <taxon>Naviculaceae</taxon>
        <taxon>Seminavis</taxon>
    </lineage>
</organism>
<dbReference type="Proteomes" id="UP001153069">
    <property type="component" value="Unassembled WGS sequence"/>
</dbReference>
<protein>
    <submittedName>
        <fullName evidence="2">Uncharacterized protein</fullName>
    </submittedName>
</protein>
<feature type="region of interest" description="Disordered" evidence="1">
    <location>
        <begin position="102"/>
        <end position="187"/>
    </location>
</feature>
<dbReference type="EMBL" id="CAICTM010000020">
    <property type="protein sequence ID" value="CAB9497446.1"/>
    <property type="molecule type" value="Genomic_DNA"/>
</dbReference>
<evidence type="ECO:0000313" key="2">
    <source>
        <dbReference type="EMBL" id="CAB9497446.1"/>
    </source>
</evidence>
<sequence length="620" mass="68956">MGNNNSRASTTSGSSRRATQVLAVEEAEESPIPAVASSEAKLLGVSPRKRSSRRKKRKHGGEEEEGKKRPRSDNDDDNHKSFSLQVAARTIGQHVWEEAVSVCVPDKSTTVSSDEKDKTQSVEDTTTTTSTDKVPSTEGEDLVVQNPTSSSEVAKESGQAGEGRRSTRGNKQSARVVPPEEKPLTCPLCGVDGIVAAAGHFPKCPLRMLKPKKKTSPAKSSKAAATITSKKISLQSSKKKNDEDENADAIGQSSVDGSNASNNDSKKDKNKSDETISTKVTQEKPDQSNDDDKKPAAAKISQIKYSSLSKWLSQLLEEDESIQHYEHDDDESILEYMEESGAPKPVAVLAYYLHHHCPDVKDVVVVGDNNNRTAQDERKQWFRSNFPNRTGAFTCPRPPIVKKKGWRSQPLLMSPDYAVVAGCTIWLLEWELMLQFIPNASDSNSNDSKQRPCLPCTRCDKGHFVYDHLERLIPVFGDCGTKPSWIVSNHYVCSHCKVAMSGSSPEFLAALPRLLRLKYPSKISWVDPASRFQVTRSLGDRIQRMLQKNRSHGARKLEYFLLSQYDALYAAEEMEYKTRTAVNQTAWKDFPNFRGWLGELDLPRASELEDLYLYANESTP</sequence>
<gene>
    <name evidence="2" type="ORF">SEMRO_20_G013950.1</name>
</gene>
<dbReference type="AlphaFoldDB" id="A0A9N8DB19"/>
<evidence type="ECO:0000313" key="3">
    <source>
        <dbReference type="Proteomes" id="UP001153069"/>
    </source>
</evidence>
<keyword evidence="3" id="KW-1185">Reference proteome</keyword>
<feature type="compositionally biased region" description="Basic residues" evidence="1">
    <location>
        <begin position="47"/>
        <end position="59"/>
    </location>
</feature>
<feature type="compositionally biased region" description="Low complexity" evidence="1">
    <location>
        <begin position="217"/>
        <end position="236"/>
    </location>
</feature>
<comment type="caution">
    <text evidence="2">The sequence shown here is derived from an EMBL/GenBank/DDBJ whole genome shotgun (WGS) entry which is preliminary data.</text>
</comment>
<evidence type="ECO:0000256" key="1">
    <source>
        <dbReference type="SAM" id="MobiDB-lite"/>
    </source>
</evidence>
<feature type="compositionally biased region" description="Basic and acidic residues" evidence="1">
    <location>
        <begin position="65"/>
        <end position="80"/>
    </location>
</feature>
<feature type="compositionally biased region" description="Low complexity" evidence="1">
    <location>
        <begin position="1"/>
        <end position="19"/>
    </location>
</feature>
<feature type="region of interest" description="Disordered" evidence="1">
    <location>
        <begin position="1"/>
        <end position="85"/>
    </location>
</feature>
<accession>A0A9N8DB19</accession>
<name>A0A9N8DB19_9STRA</name>